<proteinExistence type="predicted"/>
<name>A0A395JJT8_9GAMM</name>
<evidence type="ECO:0000313" key="2">
    <source>
        <dbReference type="Proteomes" id="UP000253083"/>
    </source>
</evidence>
<evidence type="ECO:0000313" key="1">
    <source>
        <dbReference type="EMBL" id="RBP51046.1"/>
    </source>
</evidence>
<sequence length="72" mass="8469">MKLSYDNFALFFERCHKKLCARRSFKKNKNKTNVTNELTQYLCCLLLRVSSLKPHADSPVSVLMQCIDHDFE</sequence>
<keyword evidence="2" id="KW-1185">Reference proteome</keyword>
<protein>
    <submittedName>
        <fullName evidence="1">Uncharacterized protein</fullName>
    </submittedName>
</protein>
<dbReference type="InParanoid" id="A0A395JJT8"/>
<accession>A0A395JJT8</accession>
<dbReference type="Proteomes" id="UP000253083">
    <property type="component" value="Unassembled WGS sequence"/>
</dbReference>
<dbReference type="EMBL" id="QNRT01000002">
    <property type="protein sequence ID" value="RBP51046.1"/>
    <property type="molecule type" value="Genomic_DNA"/>
</dbReference>
<dbReference type="AlphaFoldDB" id="A0A395JJT8"/>
<reference evidence="1 2" key="1">
    <citation type="submission" date="2018-06" db="EMBL/GenBank/DDBJ databases">
        <title>Genomic Encyclopedia of Type Strains, Phase IV (KMG-IV): sequencing the most valuable type-strain genomes for metagenomic binning, comparative biology and taxonomic classification.</title>
        <authorList>
            <person name="Goeker M."/>
        </authorList>
    </citation>
    <scope>NUCLEOTIDE SEQUENCE [LARGE SCALE GENOMIC DNA]</scope>
    <source>
        <strain evidence="1 2">DSM 24032</strain>
    </source>
</reference>
<organism evidence="1 2">
    <name type="scientific">Arenicella xantha</name>
    <dbReference type="NCBI Taxonomy" id="644221"/>
    <lineage>
        <taxon>Bacteria</taxon>
        <taxon>Pseudomonadati</taxon>
        <taxon>Pseudomonadota</taxon>
        <taxon>Gammaproteobacteria</taxon>
        <taxon>Arenicellales</taxon>
        <taxon>Arenicellaceae</taxon>
        <taxon>Arenicella</taxon>
    </lineage>
</organism>
<comment type="caution">
    <text evidence="1">The sequence shown here is derived from an EMBL/GenBank/DDBJ whole genome shotgun (WGS) entry which is preliminary data.</text>
</comment>
<gene>
    <name evidence="1" type="ORF">DFR28_102465</name>
</gene>